<organism evidence="2 3">
    <name type="scientific">Linnemannia schmuckeri</name>
    <dbReference type="NCBI Taxonomy" id="64567"/>
    <lineage>
        <taxon>Eukaryota</taxon>
        <taxon>Fungi</taxon>
        <taxon>Fungi incertae sedis</taxon>
        <taxon>Mucoromycota</taxon>
        <taxon>Mortierellomycotina</taxon>
        <taxon>Mortierellomycetes</taxon>
        <taxon>Mortierellales</taxon>
        <taxon>Mortierellaceae</taxon>
        <taxon>Linnemannia</taxon>
    </lineage>
</organism>
<dbReference type="EMBL" id="JAAAUQ010001337">
    <property type="protein sequence ID" value="KAF9140085.1"/>
    <property type="molecule type" value="Genomic_DNA"/>
</dbReference>
<keyword evidence="1" id="KW-0472">Membrane</keyword>
<feature type="transmembrane region" description="Helical" evidence="1">
    <location>
        <begin position="176"/>
        <end position="195"/>
    </location>
</feature>
<dbReference type="Proteomes" id="UP000748756">
    <property type="component" value="Unassembled WGS sequence"/>
</dbReference>
<dbReference type="AlphaFoldDB" id="A0A9P5RPA9"/>
<keyword evidence="1" id="KW-1133">Transmembrane helix</keyword>
<evidence type="ECO:0000313" key="2">
    <source>
        <dbReference type="EMBL" id="KAF9140085.1"/>
    </source>
</evidence>
<keyword evidence="1" id="KW-0812">Transmembrane</keyword>
<gene>
    <name evidence="2" type="ORF">BG015_001797</name>
</gene>
<accession>A0A9P5RPA9</accession>
<name>A0A9P5RPA9_9FUNG</name>
<feature type="transmembrane region" description="Helical" evidence="1">
    <location>
        <begin position="20"/>
        <end position="38"/>
    </location>
</feature>
<feature type="transmembrane region" description="Helical" evidence="1">
    <location>
        <begin position="50"/>
        <end position="77"/>
    </location>
</feature>
<sequence>MVLFFKGLDRTKDLSSDAALARFLPMAIMTILFVGIQLQRLTVCFTSTTILVQLAFYVWAVECFLKVSILFGTIALLSFNKDFADKMKAKRRDSREYFLPAPVLCILFYGTFVVGISLRMILNELRKRDWEAERQREALLRIEKDMPPFPITTANRALMEKEAQKQLLRVRTWPRVFIGLYYAAELLDIANILLFKRDKLAELRWHVHLLNIVITICALNGLYALFRKSLRISRGCFSTYVAILFYDSYFRIKNLIKLYRNGNVSSSSIITTAADALTTEDSTVMKFPFAEAVLNAIVDFFLDLLLVWSMWQIVKDLEKRNERIAKAKFESRVAASNTTITDEKGATVYNERGQQSSVMWI</sequence>
<feature type="transmembrane region" description="Helical" evidence="1">
    <location>
        <begin position="207"/>
        <end position="226"/>
    </location>
</feature>
<feature type="transmembrane region" description="Helical" evidence="1">
    <location>
        <begin position="97"/>
        <end position="122"/>
    </location>
</feature>
<keyword evidence="3" id="KW-1185">Reference proteome</keyword>
<evidence type="ECO:0000256" key="1">
    <source>
        <dbReference type="SAM" id="Phobius"/>
    </source>
</evidence>
<dbReference type="OrthoDB" id="2417455at2759"/>
<reference evidence="2" key="1">
    <citation type="journal article" date="2020" name="Fungal Divers.">
        <title>Resolving the Mortierellaceae phylogeny through synthesis of multi-gene phylogenetics and phylogenomics.</title>
        <authorList>
            <person name="Vandepol N."/>
            <person name="Liber J."/>
            <person name="Desiro A."/>
            <person name="Na H."/>
            <person name="Kennedy M."/>
            <person name="Barry K."/>
            <person name="Grigoriev I.V."/>
            <person name="Miller A.N."/>
            <person name="O'Donnell K."/>
            <person name="Stajich J.E."/>
            <person name="Bonito G."/>
        </authorList>
    </citation>
    <scope>NUCLEOTIDE SEQUENCE</scope>
    <source>
        <strain evidence="2">NRRL 6426</strain>
    </source>
</reference>
<evidence type="ECO:0000313" key="3">
    <source>
        <dbReference type="Proteomes" id="UP000748756"/>
    </source>
</evidence>
<proteinExistence type="predicted"/>
<comment type="caution">
    <text evidence="2">The sequence shown here is derived from an EMBL/GenBank/DDBJ whole genome shotgun (WGS) entry which is preliminary data.</text>
</comment>
<protein>
    <submittedName>
        <fullName evidence="2">Uncharacterized protein</fullName>
    </submittedName>
</protein>